<proteinExistence type="predicted"/>
<dbReference type="EMBL" id="JACHCE010000001">
    <property type="protein sequence ID" value="MBB5634280.1"/>
    <property type="molecule type" value="Genomic_DNA"/>
</dbReference>
<dbReference type="Gene3D" id="3.40.50.1820">
    <property type="entry name" value="alpha/beta hydrolase"/>
    <property type="match status" value="1"/>
</dbReference>
<dbReference type="InterPro" id="IPR000801">
    <property type="entry name" value="Esterase-like"/>
</dbReference>
<feature type="signal peptide" evidence="1">
    <location>
        <begin position="1"/>
        <end position="21"/>
    </location>
</feature>
<sequence>MFKKITIILSFSFFVSLSCFAQQFQLAYSSASLNRPFSGKVFLYLSKNNTEPVTASIGIEPLTCFAVEVKGVKPGESIVIDDKALSYPVAPSDIERGEYYIQAVWDLNLGGRSIPGSPGNLFSKPQKILIGKNRAQSFTILADQVVPEQEFTESEFIKEIKAPSKLLSDFHHQQFSLNAAVQLPLEYYENPEKKFPVVFVVFGYGADYHNIGRNVGMKSVLLGADQVIRVFLDGNCSLGHSAYANSENNGPWGDALTQELIPLLEQKYRCNGARMLMGHSSGGWSVLWLQTHYPKVFLASASSSPDYVDFRSFAKVDLYKDSNLYYNKKGQVYPGGTVAGRFPFSYLKEMYRVENVISRGEQQRSFEAVFSKKGKDGLPELICDAKTGDINHLTAESWKKYDISLYLRTNWKELKNDLDGKIRVSVGNDDNFLLNYPVKLLEKEMKAINASVTFQYYPGDHFTVSTKEYLADTFGFLEGKYKDWLLKNKANR</sequence>
<dbReference type="SUPFAM" id="SSF53474">
    <property type="entry name" value="alpha/beta-Hydrolases"/>
    <property type="match status" value="1"/>
</dbReference>
<dbReference type="RefSeq" id="WP_183877969.1">
    <property type="nucleotide sequence ID" value="NZ_JACHCD010000002.1"/>
</dbReference>
<reference evidence="2 3" key="1">
    <citation type="submission" date="2020-08" db="EMBL/GenBank/DDBJ databases">
        <title>Genomic Encyclopedia of Type Strains, Phase IV (KMG-V): Genome sequencing to study the core and pangenomes of soil and plant-associated prokaryotes.</title>
        <authorList>
            <person name="Whitman W."/>
        </authorList>
    </citation>
    <scope>NUCLEOTIDE SEQUENCE [LARGE SCALE GENOMIC DNA]</scope>
    <source>
        <strain evidence="2 3">S3M1</strain>
    </source>
</reference>
<evidence type="ECO:0000313" key="2">
    <source>
        <dbReference type="EMBL" id="MBB5634280.1"/>
    </source>
</evidence>
<keyword evidence="2" id="KW-0378">Hydrolase</keyword>
<protein>
    <submittedName>
        <fullName evidence="2">S-formylglutathione hydrolase FrmB</fullName>
    </submittedName>
</protein>
<accession>A0A7W8ZI10</accession>
<dbReference type="PROSITE" id="PS51257">
    <property type="entry name" value="PROKAR_LIPOPROTEIN"/>
    <property type="match status" value="1"/>
</dbReference>
<dbReference type="GO" id="GO:0016787">
    <property type="term" value="F:hydrolase activity"/>
    <property type="evidence" value="ECO:0007669"/>
    <property type="project" value="UniProtKB-KW"/>
</dbReference>
<gene>
    <name evidence="2" type="ORF">HDE68_000165</name>
</gene>
<dbReference type="PANTHER" id="PTHR48098:SF3">
    <property type="entry name" value="IRON(III) ENTEROBACTIN ESTERASE"/>
    <property type="match status" value="1"/>
</dbReference>
<dbReference type="Pfam" id="PF00756">
    <property type="entry name" value="Esterase"/>
    <property type="match status" value="1"/>
</dbReference>
<organism evidence="2 3">
    <name type="scientific">Pedobacter cryoconitis</name>
    <dbReference type="NCBI Taxonomy" id="188932"/>
    <lineage>
        <taxon>Bacteria</taxon>
        <taxon>Pseudomonadati</taxon>
        <taxon>Bacteroidota</taxon>
        <taxon>Sphingobacteriia</taxon>
        <taxon>Sphingobacteriales</taxon>
        <taxon>Sphingobacteriaceae</taxon>
        <taxon>Pedobacter</taxon>
    </lineage>
</organism>
<keyword evidence="1" id="KW-0732">Signal</keyword>
<feature type="chain" id="PRO_5030652899" evidence="1">
    <location>
        <begin position="22"/>
        <end position="492"/>
    </location>
</feature>
<name>A0A7W8ZI10_9SPHI</name>
<dbReference type="Proteomes" id="UP000537204">
    <property type="component" value="Unassembled WGS sequence"/>
</dbReference>
<dbReference type="InterPro" id="IPR029058">
    <property type="entry name" value="AB_hydrolase_fold"/>
</dbReference>
<evidence type="ECO:0000313" key="3">
    <source>
        <dbReference type="Proteomes" id="UP000537204"/>
    </source>
</evidence>
<dbReference type="InterPro" id="IPR050583">
    <property type="entry name" value="Mycobacterial_A85_antigen"/>
</dbReference>
<dbReference type="AlphaFoldDB" id="A0A7W8ZI10"/>
<dbReference type="PANTHER" id="PTHR48098">
    <property type="entry name" value="ENTEROCHELIN ESTERASE-RELATED"/>
    <property type="match status" value="1"/>
</dbReference>
<comment type="caution">
    <text evidence="2">The sequence shown here is derived from an EMBL/GenBank/DDBJ whole genome shotgun (WGS) entry which is preliminary data.</text>
</comment>
<evidence type="ECO:0000256" key="1">
    <source>
        <dbReference type="SAM" id="SignalP"/>
    </source>
</evidence>